<dbReference type="SUPFAM" id="SSF144083">
    <property type="entry name" value="Magnesium transport protein CorA, transmembrane region"/>
    <property type="match status" value="1"/>
</dbReference>
<dbReference type="InterPro" id="IPR004488">
    <property type="entry name" value="Mg/Co-transport_prot_CorA"/>
</dbReference>
<keyword evidence="5 8" id="KW-0812">Transmembrane</keyword>
<comment type="function">
    <text evidence="8">Mediates influx of magnesium ions.</text>
</comment>
<reference evidence="9" key="1">
    <citation type="submission" date="2020-02" db="EMBL/GenBank/DDBJ databases">
        <authorList>
            <person name="Meier V. D."/>
        </authorList>
    </citation>
    <scope>NUCLEOTIDE SEQUENCE</scope>
    <source>
        <strain evidence="9">AVDCRST_MAG95</strain>
    </source>
</reference>
<proteinExistence type="inferred from homology"/>
<gene>
    <name evidence="8" type="primary">corA</name>
    <name evidence="9" type="ORF">AVDCRST_MAG95-596</name>
</gene>
<keyword evidence="8" id="KW-0460">Magnesium</keyword>
<keyword evidence="7 8" id="KW-0472">Membrane</keyword>
<dbReference type="GO" id="GO:0000287">
    <property type="term" value="F:magnesium ion binding"/>
    <property type="evidence" value="ECO:0007669"/>
    <property type="project" value="TreeGrafter"/>
</dbReference>
<evidence type="ECO:0000256" key="1">
    <source>
        <dbReference type="ARBA" id="ARBA00004651"/>
    </source>
</evidence>
<keyword evidence="8" id="KW-0406">Ion transport</keyword>
<feature type="transmembrane region" description="Helical" evidence="8">
    <location>
        <begin position="348"/>
        <end position="369"/>
    </location>
</feature>
<dbReference type="PANTHER" id="PTHR46494:SF1">
    <property type="entry name" value="CORA FAMILY METAL ION TRANSPORTER (EUROFUNG)"/>
    <property type="match status" value="1"/>
</dbReference>
<dbReference type="InterPro" id="IPR045863">
    <property type="entry name" value="CorA_TM1_TM2"/>
</dbReference>
<evidence type="ECO:0000256" key="3">
    <source>
        <dbReference type="ARBA" id="ARBA00022448"/>
    </source>
</evidence>
<accession>A0A6J4HEL6</accession>
<dbReference type="InterPro" id="IPR002523">
    <property type="entry name" value="MgTranspt_CorA/ZnTranspt_ZntB"/>
</dbReference>
<dbReference type="NCBIfam" id="TIGR00383">
    <property type="entry name" value="corA"/>
    <property type="match status" value="1"/>
</dbReference>
<dbReference type="Gene3D" id="1.20.58.340">
    <property type="entry name" value="Magnesium transport protein CorA, transmembrane region"/>
    <property type="match status" value="2"/>
</dbReference>
<evidence type="ECO:0000256" key="8">
    <source>
        <dbReference type="RuleBase" id="RU362010"/>
    </source>
</evidence>
<dbReference type="GO" id="GO:0015087">
    <property type="term" value="F:cobalt ion transmembrane transporter activity"/>
    <property type="evidence" value="ECO:0007669"/>
    <property type="project" value="UniProtKB-UniRule"/>
</dbReference>
<dbReference type="InterPro" id="IPR045861">
    <property type="entry name" value="CorA_cytoplasmic_dom"/>
</dbReference>
<protein>
    <recommendedName>
        <fullName evidence="8">Magnesium transport protein CorA</fullName>
    </recommendedName>
</protein>
<dbReference type="FunFam" id="1.20.58.340:FF:000012">
    <property type="entry name" value="Magnesium transport protein CorA"/>
    <property type="match status" value="1"/>
</dbReference>
<sequence length="375" mass="44244">MNLFSRTAKPKVLQGNMIAQKVGQRPGYLFVPPDALPPRLFLISFDEKEFLEKEYTDYQALLTFFRANPHLRHWIDVRGYQDISLLEKMIVDFNVHPLQMEDVISDYQRPKIDIDGENLFFISRMIEFLPENCLDDDQISIFCGPNYILTFQSDYDDCLNILRERIRTGRGVVRKRPVIYMAYAIMDIIIDNYFPVLAQVGEYLEGMEEEVFNRPDKQMLSRILAMKRELVKVRRIAWSERDKFNEVLRSEDETIPEEIKIYFKDVYDHSVQVIDIIDNYRDLMGSLTEMYLSNTGNRMNEIMKVLTIISSIFIPLSFVASVYGMNFSRENPDGTVNYLNMPELYEPYGYITLLSVMFLILMGQLYFFYRKGWLS</sequence>
<dbReference type="PANTHER" id="PTHR46494">
    <property type="entry name" value="CORA FAMILY METAL ION TRANSPORTER (EUROFUNG)"/>
    <property type="match status" value="1"/>
</dbReference>
<evidence type="ECO:0000313" key="9">
    <source>
        <dbReference type="EMBL" id="CAA9222267.1"/>
    </source>
</evidence>
<dbReference type="Pfam" id="PF01544">
    <property type="entry name" value="CorA"/>
    <property type="match status" value="1"/>
</dbReference>
<comment type="subcellular location">
    <subcellularLocation>
        <location evidence="1">Cell membrane</location>
        <topology evidence="1">Multi-pass membrane protein</topology>
    </subcellularLocation>
    <subcellularLocation>
        <location evidence="8">Membrane</location>
        <topology evidence="8">Multi-pass membrane protein</topology>
    </subcellularLocation>
</comment>
<keyword evidence="6 8" id="KW-1133">Transmembrane helix</keyword>
<keyword evidence="4 8" id="KW-1003">Cell membrane</keyword>
<evidence type="ECO:0000256" key="7">
    <source>
        <dbReference type="ARBA" id="ARBA00023136"/>
    </source>
</evidence>
<dbReference type="GO" id="GO:0015095">
    <property type="term" value="F:magnesium ion transmembrane transporter activity"/>
    <property type="evidence" value="ECO:0007669"/>
    <property type="project" value="UniProtKB-UniRule"/>
</dbReference>
<evidence type="ECO:0000256" key="4">
    <source>
        <dbReference type="ARBA" id="ARBA00022475"/>
    </source>
</evidence>
<evidence type="ECO:0000256" key="2">
    <source>
        <dbReference type="ARBA" id="ARBA00009765"/>
    </source>
</evidence>
<dbReference type="SUPFAM" id="SSF143865">
    <property type="entry name" value="CorA soluble domain-like"/>
    <property type="match status" value="1"/>
</dbReference>
<dbReference type="AlphaFoldDB" id="A0A6J4HEL6"/>
<feature type="transmembrane region" description="Helical" evidence="8">
    <location>
        <begin position="305"/>
        <end position="328"/>
    </location>
</feature>
<name>A0A6J4HEL6_9BACT</name>
<comment type="similarity">
    <text evidence="2 8">Belongs to the CorA metal ion transporter (MIT) (TC 1.A.35) family.</text>
</comment>
<keyword evidence="3 8" id="KW-0813">Transport</keyword>
<evidence type="ECO:0000256" key="6">
    <source>
        <dbReference type="ARBA" id="ARBA00022989"/>
    </source>
</evidence>
<dbReference type="Gene3D" id="3.30.460.20">
    <property type="entry name" value="CorA soluble domain-like"/>
    <property type="match status" value="1"/>
</dbReference>
<dbReference type="CDD" id="cd12828">
    <property type="entry name" value="TmCorA-like_1"/>
    <property type="match status" value="1"/>
</dbReference>
<dbReference type="EMBL" id="CADCTJ010000189">
    <property type="protein sequence ID" value="CAA9222267.1"/>
    <property type="molecule type" value="Genomic_DNA"/>
</dbReference>
<dbReference type="GO" id="GO:0050897">
    <property type="term" value="F:cobalt ion binding"/>
    <property type="evidence" value="ECO:0007669"/>
    <property type="project" value="TreeGrafter"/>
</dbReference>
<evidence type="ECO:0000256" key="5">
    <source>
        <dbReference type="ARBA" id="ARBA00022692"/>
    </source>
</evidence>
<organism evidence="9">
    <name type="scientific">uncultured Adhaeribacter sp</name>
    <dbReference type="NCBI Taxonomy" id="448109"/>
    <lineage>
        <taxon>Bacteria</taxon>
        <taxon>Pseudomonadati</taxon>
        <taxon>Bacteroidota</taxon>
        <taxon>Cytophagia</taxon>
        <taxon>Cytophagales</taxon>
        <taxon>Hymenobacteraceae</taxon>
        <taxon>Adhaeribacter</taxon>
        <taxon>environmental samples</taxon>
    </lineage>
</organism>
<dbReference type="GO" id="GO:0005886">
    <property type="term" value="C:plasma membrane"/>
    <property type="evidence" value="ECO:0007669"/>
    <property type="project" value="UniProtKB-SubCell"/>
</dbReference>